<proteinExistence type="predicted"/>
<evidence type="ECO:0000313" key="2">
    <source>
        <dbReference type="EMBL" id="RZU16313.1"/>
    </source>
</evidence>
<accession>A0A4Q7X1K8</accession>
<evidence type="ECO:0000259" key="1">
    <source>
        <dbReference type="PROSITE" id="PS51384"/>
    </source>
</evidence>
<dbReference type="PANTHER" id="PTHR42815">
    <property type="entry name" value="FAD-BINDING, PUTATIVE (AFU_ORTHOLOGUE AFUA_6G07600)-RELATED"/>
    <property type="match status" value="1"/>
</dbReference>
<comment type="caution">
    <text evidence="2">The sequence shown here is derived from an EMBL/GenBank/DDBJ whole genome shotgun (WGS) entry which is preliminary data.</text>
</comment>
<dbReference type="EMBL" id="SHKR01000012">
    <property type="protein sequence ID" value="RZU16313.1"/>
    <property type="molecule type" value="Genomic_DNA"/>
</dbReference>
<dbReference type="Gene3D" id="2.30.110.10">
    <property type="entry name" value="Electron Transport, Fmn-binding Protein, Chain A"/>
    <property type="match status" value="1"/>
</dbReference>
<dbReference type="AlphaFoldDB" id="A0A4Q7X1K8"/>
<dbReference type="InterPro" id="IPR017927">
    <property type="entry name" value="FAD-bd_FR_type"/>
</dbReference>
<keyword evidence="3" id="KW-1185">Reference proteome</keyword>
<dbReference type="SUPFAM" id="SSF63380">
    <property type="entry name" value="Riboflavin synthase domain-like"/>
    <property type="match status" value="1"/>
</dbReference>
<dbReference type="GO" id="GO:0016491">
    <property type="term" value="F:oxidoreductase activity"/>
    <property type="evidence" value="ECO:0007669"/>
    <property type="project" value="InterPro"/>
</dbReference>
<dbReference type="InterPro" id="IPR012349">
    <property type="entry name" value="Split_barrel_FMN-bd"/>
</dbReference>
<dbReference type="Proteomes" id="UP000292027">
    <property type="component" value="Unassembled WGS sequence"/>
</dbReference>
<protein>
    <submittedName>
        <fullName evidence="2">Pyridoxamine 5'-phosphate oxidase</fullName>
    </submittedName>
</protein>
<dbReference type="OrthoDB" id="9786134at2"/>
<dbReference type="InterPro" id="IPR017938">
    <property type="entry name" value="Riboflavin_synthase-like_b-brl"/>
</dbReference>
<dbReference type="InterPro" id="IPR039261">
    <property type="entry name" value="FNR_nucleotide-bd"/>
</dbReference>
<dbReference type="PROSITE" id="PS51384">
    <property type="entry name" value="FAD_FR"/>
    <property type="match status" value="1"/>
</dbReference>
<feature type="domain" description="FAD-binding FR-type" evidence="1">
    <location>
        <begin position="371"/>
        <end position="510"/>
    </location>
</feature>
<evidence type="ECO:0000313" key="3">
    <source>
        <dbReference type="Proteomes" id="UP000292027"/>
    </source>
</evidence>
<dbReference type="SUPFAM" id="SSF50475">
    <property type="entry name" value="FMN-binding split barrel"/>
    <property type="match status" value="1"/>
</dbReference>
<name>A0A4Q7X1K8_9ACTN</name>
<dbReference type="PANTHER" id="PTHR42815:SF2">
    <property type="entry name" value="FAD-BINDING, PUTATIVE (AFU_ORTHOLOGUE AFUA_6G07600)-RELATED"/>
    <property type="match status" value="1"/>
</dbReference>
<dbReference type="SUPFAM" id="SSF52343">
    <property type="entry name" value="Ferredoxin reductase-like, C-terminal NADP-linked domain"/>
    <property type="match status" value="1"/>
</dbReference>
<gene>
    <name evidence="2" type="ORF">EV645_3866</name>
</gene>
<dbReference type="RefSeq" id="WP_130445236.1">
    <property type="nucleotide sequence ID" value="NZ_SHKR01000012.1"/>
</dbReference>
<organism evidence="2 3">
    <name type="scientific">Kribbella rubisoli</name>
    <dbReference type="NCBI Taxonomy" id="3075929"/>
    <lineage>
        <taxon>Bacteria</taxon>
        <taxon>Bacillati</taxon>
        <taxon>Actinomycetota</taxon>
        <taxon>Actinomycetes</taxon>
        <taxon>Propionibacteriales</taxon>
        <taxon>Kribbellaceae</taxon>
        <taxon>Kribbella</taxon>
    </lineage>
</organism>
<reference evidence="2 3" key="1">
    <citation type="journal article" date="2015" name="Stand. Genomic Sci.">
        <title>Genomic Encyclopedia of Bacterial and Archaeal Type Strains, Phase III: the genomes of soil and plant-associated and newly described type strains.</title>
        <authorList>
            <person name="Whitman W.B."/>
            <person name="Woyke T."/>
            <person name="Klenk H.P."/>
            <person name="Zhou Y."/>
            <person name="Lilburn T.G."/>
            <person name="Beck B.J."/>
            <person name="De Vos P."/>
            <person name="Vandamme P."/>
            <person name="Eisen J.A."/>
            <person name="Garrity G."/>
            <person name="Hugenholtz P."/>
            <person name="Kyrpides N.C."/>
        </authorList>
    </citation>
    <scope>NUCLEOTIDE SEQUENCE [LARGE SCALE GENOMIC DNA]</scope>
    <source>
        <strain evidence="2 3">VKM Ac-2540</strain>
    </source>
</reference>
<sequence length="639" mass="69242">MQTQHPRGHWHPGEAAMHRLLGVPTHDNPTIPGLPDAYGLWMAQSPLLALGTVDRIGRIWTTVLGGKAGVVRPIAAGVLGLSTPAHLEPRGEGDGSGWAGFDPVLEALFSSTEDGRVVEHAGGKLVAGLAMNLEERTRVKLAGRMLRGVVLADEAETIETDPEDPSRVDVQMAVAIEETLGNCPKYLNRKAVWPHEASPRLVSDLLPLTHKAVELIGRSDIFFLSSRHGTESMDTNNRGGTPGFVRVFSNSADEGVSLVYPEYSGNRLFQTLGNLQTDPAVGITFPDFETGDVLYLTGRAEILIGAEATAVLPHSRVAVKVTVDAARFVSDGLPFRGRLLDPSPYNPPVRRLAREIRGADDLIERVDGRSGGIAIATLIRSSRITPTVSRYTFRLSPDPSSPQAKAEFSRLAPWRPGQHVTLDFSAHLDQGWSHMRDHDPASLNDDYIRSFTISSAPVRRSADADDSLDGVEFDITVRRHGPVTRLLTRWVPGAELKVPVLGFEGEEDLGALGEDLVVVAGGVGITPLMAQAESGQRFSVLWSLRSDDLPLAVDVVERIGGTGIILFVTGEIDASGHNDLQSLARLGADIHTRRIRREDVVGAGAEGHRRFHVCTGPGLRRSVLQWLDGEHVSLVNFDY</sequence>